<evidence type="ECO:0000259" key="7">
    <source>
        <dbReference type="PROSITE" id="PS51787"/>
    </source>
</evidence>
<dbReference type="PROSITE" id="PS00518">
    <property type="entry name" value="ZF_RING_1"/>
    <property type="match status" value="1"/>
</dbReference>
<organism evidence="8 9">
    <name type="scientific">Golovinomyces cichoracearum</name>
    <dbReference type="NCBI Taxonomy" id="62708"/>
    <lineage>
        <taxon>Eukaryota</taxon>
        <taxon>Fungi</taxon>
        <taxon>Dikarya</taxon>
        <taxon>Ascomycota</taxon>
        <taxon>Pezizomycotina</taxon>
        <taxon>Leotiomycetes</taxon>
        <taxon>Erysiphales</taxon>
        <taxon>Erysiphaceae</taxon>
        <taxon>Golovinomyces</taxon>
    </lineage>
</organism>
<dbReference type="Gene3D" id="3.30.40.10">
    <property type="entry name" value="Zinc/RING finger domain, C3HC4 (zinc finger)"/>
    <property type="match status" value="2"/>
</dbReference>
<comment type="caution">
    <text evidence="8">The sequence shown here is derived from an EMBL/GenBank/DDBJ whole genome shotgun (WGS) entry which is preliminary data.</text>
</comment>
<evidence type="ECO:0000313" key="9">
    <source>
        <dbReference type="Proteomes" id="UP000283383"/>
    </source>
</evidence>
<dbReference type="Gene3D" id="1.20.58.1480">
    <property type="match status" value="1"/>
</dbReference>
<dbReference type="CDD" id="cd16514">
    <property type="entry name" value="RING-HC_LONFs_rpt2"/>
    <property type="match status" value="1"/>
</dbReference>
<dbReference type="SMART" id="SM00184">
    <property type="entry name" value="RING"/>
    <property type="match status" value="2"/>
</dbReference>
<dbReference type="Pfam" id="PF13923">
    <property type="entry name" value="zf-C3HC4_2"/>
    <property type="match status" value="1"/>
</dbReference>
<dbReference type="SMART" id="SM00464">
    <property type="entry name" value="LON"/>
    <property type="match status" value="1"/>
</dbReference>
<evidence type="ECO:0000256" key="5">
    <source>
        <dbReference type="SAM" id="MobiDB-lite"/>
    </source>
</evidence>
<sequence length="558" mass="62994">MSSLPLSSTRALLKPLSLSQVPRTSTSETKYDDNPLDASEDARQIVRMAQCPQCSYPLQTPVTLPCGNSLCKGCVPKLHLRQNISYPATPQRLQGFTCPFSDCNMDHAIDDCEKDVVLNKIMTVVRHEMGRAKEQAEATNILLNPHDIDPWARTGISHTHLQDRIKNFPGGRLLATYIMSELGELPYDAEVIYTSHHIDKEQADGNNNIILHRLKEAIKNELDCQVCYGVFLDPHTTTCGHTFCRKCLQRVLDHSNLCPICRRVQALSPGRSVAIAPSIILSKLINGLCPEVVASRVEAVKDEEKAGADDMDLPLFICALSFPCMPTFLHVFEPRYRLMMRRVVESGDRKFGMLFHNPNRVPQEIIGSANFFEYGTLLHIVNIHLLPNGHSLVETIGVSRFRVLKYGYKDDYTIGKVERVEDIPVTEEEALEAREFLPARTTNLNPGLRASDINAPPGNFGEPQAPLESNIENMSTQALFELGCNFIKKMREQSAHWLQMRVFQVYGECPQDPGTFPWWLASILPISEIEKYKLLTSKSVRERLKICAKWVIEIEVQR</sequence>
<feature type="region of interest" description="Disordered" evidence="5">
    <location>
        <begin position="17"/>
        <end position="36"/>
    </location>
</feature>
<evidence type="ECO:0000313" key="8">
    <source>
        <dbReference type="EMBL" id="RKF53545.1"/>
    </source>
</evidence>
<dbReference type="PROSITE" id="PS50089">
    <property type="entry name" value="ZF_RING_2"/>
    <property type="match status" value="1"/>
</dbReference>
<dbReference type="EMBL" id="MCBQ01021779">
    <property type="protein sequence ID" value="RKF53545.1"/>
    <property type="molecule type" value="Genomic_DNA"/>
</dbReference>
<dbReference type="Gene3D" id="2.30.130.40">
    <property type="entry name" value="LON domain-like"/>
    <property type="match status" value="1"/>
</dbReference>
<dbReference type="GO" id="GO:0008270">
    <property type="term" value="F:zinc ion binding"/>
    <property type="evidence" value="ECO:0007669"/>
    <property type="project" value="UniProtKB-KW"/>
</dbReference>
<dbReference type="InterPro" id="IPR001841">
    <property type="entry name" value="Znf_RING"/>
</dbReference>
<dbReference type="AlphaFoldDB" id="A0A420H7X7"/>
<dbReference type="InterPro" id="IPR015947">
    <property type="entry name" value="PUA-like_sf"/>
</dbReference>
<evidence type="ECO:0000256" key="1">
    <source>
        <dbReference type="ARBA" id="ARBA00022723"/>
    </source>
</evidence>
<dbReference type="PANTHER" id="PTHR23327">
    <property type="entry name" value="RING FINGER PROTEIN 127"/>
    <property type="match status" value="1"/>
</dbReference>
<dbReference type="GO" id="GO:0061630">
    <property type="term" value="F:ubiquitin protein ligase activity"/>
    <property type="evidence" value="ECO:0007669"/>
    <property type="project" value="TreeGrafter"/>
</dbReference>
<reference evidence="8 9" key="1">
    <citation type="journal article" date="2018" name="BMC Genomics">
        <title>Comparative genome analyses reveal sequence features reflecting distinct modes of host-adaptation between dicot and monocot powdery mildew.</title>
        <authorList>
            <person name="Wu Y."/>
            <person name="Ma X."/>
            <person name="Pan Z."/>
            <person name="Kale S.D."/>
            <person name="Song Y."/>
            <person name="King H."/>
            <person name="Zhang Q."/>
            <person name="Presley C."/>
            <person name="Deng X."/>
            <person name="Wei C.I."/>
            <person name="Xiao S."/>
        </authorList>
    </citation>
    <scope>NUCLEOTIDE SEQUENCE [LARGE SCALE GENOMIC DNA]</scope>
    <source>
        <strain evidence="8">UMSG3</strain>
    </source>
</reference>
<dbReference type="SUPFAM" id="SSF57850">
    <property type="entry name" value="RING/U-box"/>
    <property type="match status" value="2"/>
</dbReference>
<keyword evidence="2 4" id="KW-0863">Zinc-finger</keyword>
<dbReference type="PANTHER" id="PTHR23327:SF42">
    <property type="entry name" value="LON PEPTIDASE N-TERMINAL DOMAIN AND RING FINGER PROTEIN C14F5.10C"/>
    <property type="match status" value="1"/>
</dbReference>
<keyword evidence="1" id="KW-0479">Metal-binding</keyword>
<dbReference type="Pfam" id="PF02190">
    <property type="entry name" value="LON_substr_bdg"/>
    <property type="match status" value="1"/>
</dbReference>
<keyword evidence="3" id="KW-0862">Zinc</keyword>
<dbReference type="InterPro" id="IPR013083">
    <property type="entry name" value="Znf_RING/FYVE/PHD"/>
</dbReference>
<dbReference type="InterPro" id="IPR017907">
    <property type="entry name" value="Znf_RING_CS"/>
</dbReference>
<dbReference type="SUPFAM" id="SSF88697">
    <property type="entry name" value="PUA domain-like"/>
    <property type="match status" value="1"/>
</dbReference>
<accession>A0A420H7X7</accession>
<dbReference type="PROSITE" id="PS51787">
    <property type="entry name" value="LON_N"/>
    <property type="match status" value="1"/>
</dbReference>
<evidence type="ECO:0000256" key="3">
    <source>
        <dbReference type="ARBA" id="ARBA00022833"/>
    </source>
</evidence>
<keyword evidence="9" id="KW-1185">Reference proteome</keyword>
<feature type="domain" description="RING-type" evidence="6">
    <location>
        <begin position="224"/>
        <end position="262"/>
    </location>
</feature>
<protein>
    <submittedName>
        <fullName evidence="8">LON peptidase N-terminal domain and RING finger protein 1</fullName>
    </submittedName>
</protein>
<evidence type="ECO:0000256" key="4">
    <source>
        <dbReference type="PROSITE-ProRule" id="PRU00175"/>
    </source>
</evidence>
<feature type="domain" description="Lon N-terminal" evidence="7">
    <location>
        <begin position="310"/>
        <end position="555"/>
    </location>
</feature>
<dbReference type="InterPro" id="IPR046336">
    <property type="entry name" value="Lon_prtase_N_sf"/>
</dbReference>
<dbReference type="Proteomes" id="UP000283383">
    <property type="component" value="Unassembled WGS sequence"/>
</dbReference>
<name>A0A420H7X7_9PEZI</name>
<proteinExistence type="predicted"/>
<gene>
    <name evidence="8" type="ORF">GcM3_217015</name>
</gene>
<evidence type="ECO:0000256" key="2">
    <source>
        <dbReference type="ARBA" id="ARBA00022771"/>
    </source>
</evidence>
<dbReference type="InterPro" id="IPR003111">
    <property type="entry name" value="Lon_prtase_N"/>
</dbReference>
<dbReference type="STRING" id="62708.A0A420H7X7"/>
<feature type="compositionally biased region" description="Polar residues" evidence="5">
    <location>
        <begin position="17"/>
        <end position="28"/>
    </location>
</feature>
<evidence type="ECO:0000259" key="6">
    <source>
        <dbReference type="PROSITE" id="PS50089"/>
    </source>
</evidence>